<dbReference type="OrthoDB" id="9133707at2"/>
<dbReference type="RefSeq" id="WP_032077317.1">
    <property type="nucleotide sequence ID" value="NZ_CP020953.1"/>
</dbReference>
<reference evidence="2" key="1">
    <citation type="submission" date="2017-04" db="EMBL/GenBank/DDBJ databases">
        <authorList>
            <person name="Song Y."/>
            <person name="Cho B.-K."/>
        </authorList>
    </citation>
    <scope>NUCLEOTIDE SEQUENCE [LARGE SCALE GENOMIC DNA]</scope>
    <source>
        <strain evidence="2">SL1</strain>
    </source>
</reference>
<dbReference type="Proteomes" id="UP000244910">
    <property type="component" value="Chromosome"/>
</dbReference>
<dbReference type="KEGG" id="cdrk:B9W14_20385"/>
<evidence type="ECO:0000313" key="1">
    <source>
        <dbReference type="EMBL" id="AWI06754.1"/>
    </source>
</evidence>
<dbReference type="EMBL" id="CP020953">
    <property type="protein sequence ID" value="AWI06754.1"/>
    <property type="molecule type" value="Genomic_DNA"/>
</dbReference>
<organism evidence="1 2">
    <name type="scientific">Clostridium drakei</name>
    <dbReference type="NCBI Taxonomy" id="332101"/>
    <lineage>
        <taxon>Bacteria</taxon>
        <taxon>Bacillati</taxon>
        <taxon>Bacillota</taxon>
        <taxon>Clostridia</taxon>
        <taxon>Eubacteriales</taxon>
        <taxon>Clostridiaceae</taxon>
        <taxon>Clostridium</taxon>
    </lineage>
</organism>
<protein>
    <submittedName>
        <fullName evidence="1">Uncharacterized protein</fullName>
    </submittedName>
</protein>
<gene>
    <name evidence="1" type="ORF">B9W14_20385</name>
</gene>
<keyword evidence="2" id="KW-1185">Reference proteome</keyword>
<dbReference type="AlphaFoldDB" id="A0A2U8DWW9"/>
<accession>A0A2U8DWW9</accession>
<name>A0A2U8DWW9_9CLOT</name>
<evidence type="ECO:0000313" key="2">
    <source>
        <dbReference type="Proteomes" id="UP000244910"/>
    </source>
</evidence>
<proteinExistence type="predicted"/>
<sequence length="363" mass="42883">MEKCYLDSIKRHISFKFNNLRLESNLKSRQHPIEEILYALEHPDLATGVYQYALITAKAIYNIDREDRFKTWFKRKWREAENNYNKAISVLSEYRALYYLLTTMEKIIPILDNEKIPGKENDKSPDFRLETKNSEKIYFEVFTPRIKDSVSKEISKFFNEYRTEDNKKITVETIAYNPVYGEEDECNRAKIIKSRILSKKSHAGQVCPNAINILWIDLIAPIWNYSKSAAKPFIVNNCKGEIFIGTNGIWHAFYGNEGTKIIKDRTSLKYITKHDFINQSFKGYFYEDKCKWSGVILAFDDGIVFFQNPVAEYSITKDQIKYLSRIDGFDFSLSWINIDDNYLLNRVENIKKELEYMYNLNEK</sequence>